<dbReference type="SMART" id="SM00109">
    <property type="entry name" value="C1"/>
    <property type="match status" value="1"/>
</dbReference>
<feature type="compositionally biased region" description="Polar residues" evidence="6">
    <location>
        <begin position="35"/>
        <end position="45"/>
    </location>
</feature>
<dbReference type="InterPro" id="IPR002219">
    <property type="entry name" value="PKC_DAG/PE"/>
</dbReference>
<feature type="compositionally biased region" description="Low complexity" evidence="6">
    <location>
        <begin position="555"/>
        <end position="571"/>
    </location>
</feature>
<evidence type="ECO:0000256" key="6">
    <source>
        <dbReference type="SAM" id="MobiDB-lite"/>
    </source>
</evidence>
<evidence type="ECO:0000256" key="5">
    <source>
        <dbReference type="SAM" id="Coils"/>
    </source>
</evidence>
<dbReference type="SUPFAM" id="SSF48350">
    <property type="entry name" value="GTPase activation domain, GAP"/>
    <property type="match status" value="1"/>
</dbReference>
<dbReference type="InterPro" id="IPR001781">
    <property type="entry name" value="Znf_LIM"/>
</dbReference>
<keyword evidence="4" id="KW-0440">LIM domain</keyword>
<dbReference type="InterPro" id="IPR000198">
    <property type="entry name" value="RhoGAP_dom"/>
</dbReference>
<evidence type="ECO:0000313" key="10">
    <source>
        <dbReference type="EMBL" id="KAL0245740.1"/>
    </source>
</evidence>
<comment type="caution">
    <text evidence="10">The sequence shown here is derived from an EMBL/GenBank/DDBJ whole genome shotgun (WGS) entry which is preliminary data.</text>
</comment>
<dbReference type="RefSeq" id="XP_066612824.1">
    <property type="nucleotide sequence ID" value="XM_066759337.1"/>
</dbReference>
<feature type="domain" description="Phorbol-ester/DAG-type" evidence="8">
    <location>
        <begin position="987"/>
        <end position="1035"/>
    </location>
</feature>
<evidence type="ECO:0000313" key="11">
    <source>
        <dbReference type="Proteomes" id="UP000054399"/>
    </source>
</evidence>
<feature type="coiled-coil region" evidence="5">
    <location>
        <begin position="804"/>
        <end position="869"/>
    </location>
</feature>
<feature type="region of interest" description="Disordered" evidence="6">
    <location>
        <begin position="877"/>
        <end position="898"/>
    </location>
</feature>
<dbReference type="PROSITE" id="PS00479">
    <property type="entry name" value="ZF_DAG_PE_1"/>
    <property type="match status" value="1"/>
</dbReference>
<evidence type="ECO:0000256" key="1">
    <source>
        <dbReference type="ARBA" id="ARBA00022468"/>
    </source>
</evidence>
<name>A0ABR3BNX6_9TREE</name>
<evidence type="ECO:0000256" key="2">
    <source>
        <dbReference type="ARBA" id="ARBA00022723"/>
    </source>
</evidence>
<dbReference type="Pfam" id="PF00620">
    <property type="entry name" value="RhoGAP"/>
    <property type="match status" value="1"/>
</dbReference>
<protein>
    <recommendedName>
        <fullName evidence="12">Signal transducer</fullName>
    </recommendedName>
</protein>
<dbReference type="CDD" id="cd09395">
    <property type="entry name" value="LIM2_Rga"/>
    <property type="match status" value="1"/>
</dbReference>
<feature type="compositionally biased region" description="Basic residues" evidence="6">
    <location>
        <begin position="46"/>
        <end position="55"/>
    </location>
</feature>
<feature type="compositionally biased region" description="Polar residues" evidence="6">
    <location>
        <begin position="393"/>
        <end position="408"/>
    </location>
</feature>
<feature type="domain" description="LIM zinc-binding" evidence="7">
    <location>
        <begin position="82"/>
        <end position="147"/>
    </location>
</feature>
<dbReference type="Gene3D" id="3.30.60.20">
    <property type="match status" value="1"/>
</dbReference>
<dbReference type="InterPro" id="IPR008936">
    <property type="entry name" value="Rho_GTPase_activation_prot"/>
</dbReference>
<dbReference type="SMART" id="SM00324">
    <property type="entry name" value="RhoGAP"/>
    <property type="match status" value="1"/>
</dbReference>
<dbReference type="EMBL" id="ATAM02000008">
    <property type="protein sequence ID" value="KAL0245740.1"/>
    <property type="molecule type" value="Genomic_DNA"/>
</dbReference>
<reference evidence="11" key="1">
    <citation type="submission" date="2015-01" db="EMBL/GenBank/DDBJ databases">
        <title>The Genome Sequence of Cryptococcus gattii MMRL2647.</title>
        <authorList>
            <consortium name="The Broad Institute Genomics Platform"/>
            <person name="Cuomo C."/>
            <person name="Litvintseva A."/>
            <person name="Chen Y."/>
            <person name="Heitman J."/>
            <person name="Sun S."/>
            <person name="Springer D."/>
            <person name="Dromer F."/>
            <person name="Young S."/>
            <person name="Zeng Q."/>
            <person name="Gargeya S."/>
            <person name="Abouelleil A."/>
            <person name="Alvarado L."/>
            <person name="Chapman S.B."/>
            <person name="Gainer-Dewar J."/>
            <person name="Goldberg J."/>
            <person name="Griggs A."/>
            <person name="Gujja S."/>
            <person name="Hansen M."/>
            <person name="Howarth C."/>
            <person name="Imamovic A."/>
            <person name="Larimer J."/>
            <person name="Murphy C."/>
            <person name="Naylor J."/>
            <person name="Pearson M."/>
            <person name="Priest M."/>
            <person name="Roberts A."/>
            <person name="Saif S."/>
            <person name="Shea T."/>
            <person name="Sykes S."/>
            <person name="Wortman J."/>
            <person name="Nusbaum C."/>
            <person name="Birren B."/>
        </authorList>
    </citation>
    <scope>NUCLEOTIDE SEQUENCE [LARGE SCALE GENOMIC DNA]</scope>
    <source>
        <strain evidence="11">IND107</strain>
    </source>
</reference>
<keyword evidence="3 4" id="KW-0862">Zinc</keyword>
<feature type="coiled-coil region" evidence="5">
    <location>
        <begin position="659"/>
        <end position="780"/>
    </location>
</feature>
<feature type="domain" description="Rho-GAP" evidence="9">
    <location>
        <begin position="1057"/>
        <end position="1248"/>
    </location>
</feature>
<feature type="compositionally biased region" description="Basic and acidic residues" evidence="6">
    <location>
        <begin position="544"/>
        <end position="553"/>
    </location>
</feature>
<dbReference type="CDD" id="cd09394">
    <property type="entry name" value="LIM1_Rga"/>
    <property type="match status" value="1"/>
</dbReference>
<dbReference type="SUPFAM" id="SSF57889">
    <property type="entry name" value="Cysteine-rich domain"/>
    <property type="match status" value="1"/>
</dbReference>
<feature type="region of interest" description="Disordered" evidence="6">
    <location>
        <begin position="1"/>
        <end position="75"/>
    </location>
</feature>
<feature type="region of interest" description="Disordered" evidence="6">
    <location>
        <begin position="202"/>
        <end position="520"/>
    </location>
</feature>
<sequence length="1253" mass="136085">MSTLSQHSTTSLNTKKSSTKPPSSILSPRIPSPTNVPSSVGSPNPQHHHHDHMHAHSPTGTKHTGLGIPQGDGFPPMNGMDPKCGGCGLMIDQESGGVVVAFGSSLWHVDCFRCAKCQEKVSADTNLLLLSDGSPVCGNCSYQCFVCKQAITEEAIMTGDESYHAHCFTCRTCKRRIEELVFAKTSQGIYCMSCHNERVAKSRRHAEAKRQRQARREAKEREREEEEQRLREEAARQAASSGGQAPPLNYLNAGHSTLSSMSLSKFAQKPQPRPRSPCAGATNAGNAFEDAERDNTHVKPRSGSPAGRQLIEAQNMPLPASPSESNDGSQLKPRTSSPQIRPSPHFVSQPGLGVPTSKAEKRRSISPGMTFNLDAQNSTFTEQRLGTHPPSPLRSSFTDGSGAVSNEQRPVRSPVSPSPTPSGNHTFPFKDGFESGAKLQQAQAQATGQLSRSGSVNEAPARTSSLPEHLANRAKSDEHFGLETHSSQPDSAELVPGPSKAQPIGDTPTPQLHAPALPNMSFSLSDPDFAVILSNMDQSPQKIKTGEKIKPEVEIPSGGSNPPSPVISSPSLARSPTLDMLSAIESDPQSRSQQGHLTRSRLSPNDSSPHMLNKRQASADSSFSVRSRLGEGSFERLVELLAGAKFREEESVNVEVGLLSGIIKEVEDLKEAMVSLKSRYTGAKRSSQQYSEGLSVAGEEYDKERSKRTELEAEVSRLRAQLHSQTARLSVISGDEKRAEHMKRRSRDLASNLTGLERDISKLRAERDMKLAEINELAERTPGGGVVDPVSLAESLSLRLESIRDQYATELETLSGQVENLEHEISELRQIKEASLEESAALAAKNEDLAELNAQLTRQTEALQDTLSRMRPPTIFNKGKGHQLQNSPSLASLTGQGLQDVPEETITARVVKVSKPEPIEAAPVKRFKWYKSSKGPDASSTPANISKPMASFDVGKTRGGMTLGVAGLAMGGIGGGPRPSTEFGMRDHAFQQHTMMRFTRCELCGEKMWGLQEVKCSSCGIVCHSKCAEKLPRGCTGTKGAVKDEHEGPLPPSMFGRPLVEQVSADKQSVPVIVTKCINAVEAVGMEYEGIYRKTGGSSQSKQITLLFERGDYDAFDLADVDAFNDISSVTSVLKTYFRSLPNPLFTHELHESFVTAATIRDTNNKRQAVLALLHELPKEHYNTLKALMLHLNRVTSYSGVNLMSSQNLGVVFGPTLMRSSDPNREFGDMAGKALSVQWLVDNAPSVFTLDRE</sequence>
<keyword evidence="2 4" id="KW-0479">Metal-binding</keyword>
<feature type="compositionally biased region" description="Polar residues" evidence="6">
    <location>
        <begin position="322"/>
        <end position="340"/>
    </location>
</feature>
<keyword evidence="11" id="KW-1185">Reference proteome</keyword>
<feature type="compositionally biased region" description="Polar residues" evidence="6">
    <location>
        <begin position="447"/>
        <end position="466"/>
    </location>
</feature>
<dbReference type="Gene3D" id="1.10.555.10">
    <property type="entry name" value="Rho GTPase activation protein"/>
    <property type="match status" value="1"/>
</dbReference>
<evidence type="ECO:0000256" key="3">
    <source>
        <dbReference type="ARBA" id="ARBA00022833"/>
    </source>
</evidence>
<dbReference type="PROSITE" id="PS00478">
    <property type="entry name" value="LIM_DOMAIN_1"/>
    <property type="match status" value="2"/>
</dbReference>
<keyword evidence="5" id="KW-0175">Coiled coil</keyword>
<evidence type="ECO:0000256" key="4">
    <source>
        <dbReference type="PROSITE-ProRule" id="PRU00125"/>
    </source>
</evidence>
<proteinExistence type="predicted"/>
<gene>
    <name evidence="10" type="ORF">I308_104875</name>
</gene>
<evidence type="ECO:0008006" key="12">
    <source>
        <dbReference type="Google" id="ProtNLM"/>
    </source>
</evidence>
<accession>A0ABR3BNX6</accession>
<feature type="compositionally biased region" description="Polar residues" evidence="6">
    <location>
        <begin position="254"/>
        <end position="265"/>
    </location>
</feature>
<evidence type="ECO:0000259" key="7">
    <source>
        <dbReference type="PROSITE" id="PS50023"/>
    </source>
</evidence>
<dbReference type="Proteomes" id="UP000054399">
    <property type="component" value="Unassembled WGS sequence"/>
</dbReference>
<dbReference type="SMART" id="SM00132">
    <property type="entry name" value="LIM"/>
    <property type="match status" value="2"/>
</dbReference>
<feature type="compositionally biased region" description="Polar residues" evidence="6">
    <location>
        <begin position="367"/>
        <end position="384"/>
    </location>
</feature>
<organism evidence="10 11">
    <name type="scientific">Cryptococcus tetragattii IND107</name>
    <dbReference type="NCBI Taxonomy" id="1296105"/>
    <lineage>
        <taxon>Eukaryota</taxon>
        <taxon>Fungi</taxon>
        <taxon>Dikarya</taxon>
        <taxon>Basidiomycota</taxon>
        <taxon>Agaricomycotina</taxon>
        <taxon>Tremellomycetes</taxon>
        <taxon>Tremellales</taxon>
        <taxon>Cryptococcaceae</taxon>
        <taxon>Cryptococcus</taxon>
        <taxon>Cryptococcus gattii species complex</taxon>
    </lineage>
</organism>
<dbReference type="CDD" id="cd00159">
    <property type="entry name" value="RhoGAP"/>
    <property type="match status" value="1"/>
</dbReference>
<feature type="compositionally biased region" description="Basic and acidic residues" evidence="6">
    <location>
        <begin position="470"/>
        <end position="482"/>
    </location>
</feature>
<dbReference type="Pfam" id="PF00130">
    <property type="entry name" value="C1_1"/>
    <property type="match status" value="1"/>
</dbReference>
<feature type="compositionally biased region" description="Basic and acidic residues" evidence="6">
    <location>
        <begin position="208"/>
        <end position="235"/>
    </location>
</feature>
<feature type="compositionally biased region" description="Low complexity" evidence="6">
    <location>
        <begin position="8"/>
        <end position="33"/>
    </location>
</feature>
<dbReference type="PROSITE" id="PS50023">
    <property type="entry name" value="LIM_DOMAIN_2"/>
    <property type="match status" value="1"/>
</dbReference>
<feature type="compositionally biased region" description="Polar residues" evidence="6">
    <location>
        <begin position="587"/>
        <end position="625"/>
    </location>
</feature>
<keyword evidence="1" id="KW-0343">GTPase activation</keyword>
<dbReference type="PROSITE" id="PS50238">
    <property type="entry name" value="RHOGAP"/>
    <property type="match status" value="1"/>
</dbReference>
<feature type="region of interest" description="Disordered" evidence="6">
    <location>
        <begin position="537"/>
        <end position="573"/>
    </location>
</feature>
<dbReference type="PROSITE" id="PS50081">
    <property type="entry name" value="ZF_DAG_PE_2"/>
    <property type="match status" value="1"/>
</dbReference>
<dbReference type="Gene3D" id="2.10.110.10">
    <property type="entry name" value="Cysteine Rich Protein"/>
    <property type="match status" value="2"/>
</dbReference>
<dbReference type="CDD" id="cd20824">
    <property type="entry name" value="C1_SpBZZ1-like"/>
    <property type="match status" value="1"/>
</dbReference>
<reference evidence="10 11" key="2">
    <citation type="submission" date="2024-01" db="EMBL/GenBank/DDBJ databases">
        <title>Comparative genomics of Cryptococcus and Kwoniella reveals pathogenesis evolution and contrasting modes of karyotype evolution via chromosome fusion or intercentromeric recombination.</title>
        <authorList>
            <person name="Coelho M.A."/>
            <person name="David-Palma M."/>
            <person name="Shea T."/>
            <person name="Bowers K."/>
            <person name="Mcginley-Smith S."/>
            <person name="Mohammad A.W."/>
            <person name="Gnirke A."/>
            <person name="Yurkov A.M."/>
            <person name="Nowrousian M."/>
            <person name="Sun S."/>
            <person name="Cuomo C.A."/>
            <person name="Heitman J."/>
        </authorList>
    </citation>
    <scope>NUCLEOTIDE SEQUENCE [LARGE SCALE GENOMIC DNA]</scope>
    <source>
        <strain evidence="10 11">IND107</strain>
    </source>
</reference>
<feature type="compositionally biased region" description="Polar residues" evidence="6">
    <location>
        <begin position="883"/>
        <end position="897"/>
    </location>
</feature>
<evidence type="ECO:0000259" key="9">
    <source>
        <dbReference type="PROSITE" id="PS50238"/>
    </source>
</evidence>
<feature type="region of interest" description="Disordered" evidence="6">
    <location>
        <begin position="586"/>
        <end position="625"/>
    </location>
</feature>
<dbReference type="PANTHER" id="PTHR23176">
    <property type="entry name" value="RHO/RAC/CDC GTPASE-ACTIVATING PROTEIN"/>
    <property type="match status" value="1"/>
</dbReference>
<dbReference type="Pfam" id="PF00412">
    <property type="entry name" value="LIM"/>
    <property type="match status" value="1"/>
</dbReference>
<dbReference type="InterPro" id="IPR046349">
    <property type="entry name" value="C1-like_sf"/>
</dbReference>
<dbReference type="InterPro" id="IPR050729">
    <property type="entry name" value="Rho-GAP"/>
</dbReference>
<evidence type="ECO:0000259" key="8">
    <source>
        <dbReference type="PROSITE" id="PS50081"/>
    </source>
</evidence>
<dbReference type="GeneID" id="91991731"/>
<dbReference type="PANTHER" id="PTHR23176:SF128">
    <property type="entry name" value="RHO GTPASE-ACTIVATING PROTEIN RGD1"/>
    <property type="match status" value="1"/>
</dbReference>